<sequence length="441" mass="50072">MLTWQDESFPLTLKKQEKSGTGCKETGRLAGSLPTSASSRSTGVPDHTKAAMNSLSEANTHFALDLFQQFKKSKKDNIFYSPLSITSALAMTYLGAQGNTALEMGKVLHFNEVTDNTRERPTTAQVEKLGNVHHQFQQLLTELKKPTDAYELSIANRLYGEKKFQFRQEYMDNVKKFYLASVESADFITAAEESRKKINSWVENLTNGKIKDLLPRDSLDFAILVLVNAVYFKGQWDKKFDKESTVEEKFWPNKDTSKSVQMMKQIGSFNFTEVQDMQAKILEIPYKGKDLSMMLMLPNEVDGLQRLEDKLTTEKLIEWTSSQNMREKQVDLHLPRFKVEESYDLKDMLMSMGIVDAFSEWDANFLGMAKSRDLLVTKVAHKSFLEVNEEGTEATAATGIVVSGRTSALIYGSFHCDHPFLFFIKHNNTNSILFMGRVSSP</sequence>
<dbReference type="Gene3D" id="2.30.39.10">
    <property type="entry name" value="Alpha-1-antitrypsin, domain 1"/>
    <property type="match status" value="1"/>
</dbReference>
<dbReference type="PANTHER" id="PTHR11461:SF186">
    <property type="entry name" value="SERPIN B4"/>
    <property type="match status" value="1"/>
</dbReference>
<protein>
    <submittedName>
        <fullName evidence="5 6">Serpin B3-like isoform X1</fullName>
    </submittedName>
</protein>
<keyword evidence="4" id="KW-1185">Reference proteome</keyword>
<dbReference type="PROSITE" id="PS00284">
    <property type="entry name" value="SERPIN"/>
    <property type="match status" value="1"/>
</dbReference>
<proteinExistence type="inferred from homology"/>
<accession>A0ABM4Q3A6</accession>
<dbReference type="Gene3D" id="3.30.497.10">
    <property type="entry name" value="Antithrombin, subunit I, domain 2"/>
    <property type="match status" value="1"/>
</dbReference>
<comment type="similarity">
    <text evidence="1">Belongs to the serpin family. Ov-serpin subfamily.</text>
</comment>
<dbReference type="Proteomes" id="UP001652662">
    <property type="component" value="Chromosome 7"/>
</dbReference>
<evidence type="ECO:0000259" key="3">
    <source>
        <dbReference type="SMART" id="SM00093"/>
    </source>
</evidence>
<evidence type="ECO:0000313" key="5">
    <source>
        <dbReference type="RefSeq" id="XP_070483917.1"/>
    </source>
</evidence>
<dbReference type="RefSeq" id="XP_070483917.1">
    <property type="nucleotide sequence ID" value="XM_070627816.1"/>
</dbReference>
<dbReference type="SMART" id="SM00093">
    <property type="entry name" value="SERPIN"/>
    <property type="match status" value="1"/>
</dbReference>
<dbReference type="InterPro" id="IPR042178">
    <property type="entry name" value="Serpin_sf_1"/>
</dbReference>
<evidence type="ECO:0000256" key="1">
    <source>
        <dbReference type="ARBA" id="ARBA00006426"/>
    </source>
</evidence>
<evidence type="ECO:0000313" key="4">
    <source>
        <dbReference type="Proteomes" id="UP001652662"/>
    </source>
</evidence>
<evidence type="ECO:0000313" key="6">
    <source>
        <dbReference type="RefSeq" id="XP_070483919.1"/>
    </source>
</evidence>
<feature type="region of interest" description="Disordered" evidence="2">
    <location>
        <begin position="15"/>
        <end position="47"/>
    </location>
</feature>
<dbReference type="RefSeq" id="XP_070483919.1">
    <property type="nucleotide sequence ID" value="XM_070627818.1"/>
</dbReference>
<evidence type="ECO:0000256" key="2">
    <source>
        <dbReference type="SAM" id="MobiDB-lite"/>
    </source>
</evidence>
<dbReference type="InterPro" id="IPR042185">
    <property type="entry name" value="Serpin_sf_2"/>
</dbReference>
<feature type="compositionally biased region" description="Polar residues" evidence="2">
    <location>
        <begin position="33"/>
        <end position="42"/>
    </location>
</feature>
<dbReference type="PANTHER" id="PTHR11461">
    <property type="entry name" value="SERINE PROTEASE INHIBITOR, SERPIN"/>
    <property type="match status" value="1"/>
</dbReference>
<dbReference type="InterPro" id="IPR000215">
    <property type="entry name" value="Serpin_fam"/>
</dbReference>
<gene>
    <name evidence="5 6" type="primary">LOC103545418</name>
</gene>
<dbReference type="InterPro" id="IPR023796">
    <property type="entry name" value="Serpin_dom"/>
</dbReference>
<reference evidence="5 6" key="1">
    <citation type="submission" date="2025-05" db="UniProtKB">
        <authorList>
            <consortium name="RefSeq"/>
        </authorList>
    </citation>
    <scope>IDENTIFICATION</scope>
    <source>
        <tissue evidence="5 6">Blood</tissue>
    </source>
</reference>
<organism evidence="4 6">
    <name type="scientific">Equus przewalskii</name>
    <name type="common">Przewalski's horse</name>
    <name type="synonym">Equus caballus przewalskii</name>
    <dbReference type="NCBI Taxonomy" id="9798"/>
    <lineage>
        <taxon>Eukaryota</taxon>
        <taxon>Metazoa</taxon>
        <taxon>Chordata</taxon>
        <taxon>Craniata</taxon>
        <taxon>Vertebrata</taxon>
        <taxon>Euteleostomi</taxon>
        <taxon>Mammalia</taxon>
        <taxon>Eutheria</taxon>
        <taxon>Laurasiatheria</taxon>
        <taxon>Perissodactyla</taxon>
        <taxon>Equidae</taxon>
        <taxon>Equus</taxon>
    </lineage>
</organism>
<dbReference type="Pfam" id="PF00079">
    <property type="entry name" value="Serpin"/>
    <property type="match status" value="1"/>
</dbReference>
<dbReference type="InterPro" id="IPR036186">
    <property type="entry name" value="Serpin_sf"/>
</dbReference>
<name>A0ABM4Q3A6_EQUPR</name>
<dbReference type="InterPro" id="IPR023795">
    <property type="entry name" value="Serpin_CS"/>
</dbReference>
<dbReference type="GeneID" id="103545418"/>
<feature type="domain" description="Serpin" evidence="3">
    <location>
        <begin position="64"/>
        <end position="441"/>
    </location>
</feature>
<dbReference type="CDD" id="cd19956">
    <property type="entry name" value="serpinB"/>
    <property type="match status" value="1"/>
</dbReference>
<dbReference type="SUPFAM" id="SSF56574">
    <property type="entry name" value="Serpins"/>
    <property type="match status" value="1"/>
</dbReference>